<protein>
    <recommendedName>
        <fullName evidence="2">5-hmdU DNA kinase helical domain-containing protein</fullName>
    </recommendedName>
</protein>
<feature type="domain" description="5-hmdU DNA kinase helical" evidence="2">
    <location>
        <begin position="110"/>
        <end position="407"/>
    </location>
</feature>
<name>A0ABQ6M9C8_9STRA</name>
<sequence>MKSEDGRFEGLQSFDPEKDDWAEALTEPASSKRRKAAAPEAKPSGFLSKAIINALFSSRLLPTGATSDLSSMFPSVAPSWVPDIISMPDPDMCKELYANLATPALATNVTSFFIYVLIRQHAYVERTYNPQSTPYSPDEMLAKYMWCNNYRELDRGTRYFRSQVLTLGNNRSLKEVLWRTILYRRANNVRSWLTFGGLPDLPSPDENVEKFVKKMKSKINKVKESNGTWFAACHIDSTGLNKYMVLIKWLLQRPKNEPSAPSNLDDLASDIEEILETADPATKLEQVCVRLRKMKGVGNFLSWQMTSDLLESGVLPGCTEEDWMEMGPGAISGLERIFLGKVSPKTRGALLEKRFDKNLWLDLVRLLRDIAGVVYTHLGVNFPHFRGRRLTLKNMEHVLCEFSKYCNCWDATTSSKVKAKTREWRPEENVGSMAWMDSSPVCDGCAKKSGKSEVGLSLCDTCVN</sequence>
<dbReference type="EMBL" id="BRYB01000074">
    <property type="protein sequence ID" value="GMI22129.1"/>
    <property type="molecule type" value="Genomic_DNA"/>
</dbReference>
<keyword evidence="4" id="KW-1185">Reference proteome</keyword>
<evidence type="ECO:0000256" key="1">
    <source>
        <dbReference type="SAM" id="MobiDB-lite"/>
    </source>
</evidence>
<gene>
    <name evidence="3" type="ORF">TeGR_g10587</name>
</gene>
<dbReference type="Pfam" id="PF18723">
    <property type="entry name" value="HMUDK_hel"/>
    <property type="match status" value="1"/>
</dbReference>
<evidence type="ECO:0000313" key="3">
    <source>
        <dbReference type="EMBL" id="GMI22129.1"/>
    </source>
</evidence>
<evidence type="ECO:0000313" key="4">
    <source>
        <dbReference type="Proteomes" id="UP001165060"/>
    </source>
</evidence>
<proteinExistence type="predicted"/>
<accession>A0ABQ6M9C8</accession>
<feature type="non-terminal residue" evidence="3">
    <location>
        <position position="464"/>
    </location>
</feature>
<comment type="caution">
    <text evidence="3">The sequence shown here is derived from an EMBL/GenBank/DDBJ whole genome shotgun (WGS) entry which is preliminary data.</text>
</comment>
<feature type="region of interest" description="Disordered" evidence="1">
    <location>
        <begin position="1"/>
        <end position="40"/>
    </location>
</feature>
<reference evidence="3 4" key="1">
    <citation type="journal article" date="2023" name="Commun. Biol.">
        <title>Genome analysis of Parmales, the sister group of diatoms, reveals the evolutionary specialization of diatoms from phago-mixotrophs to photoautotrophs.</title>
        <authorList>
            <person name="Ban H."/>
            <person name="Sato S."/>
            <person name="Yoshikawa S."/>
            <person name="Yamada K."/>
            <person name="Nakamura Y."/>
            <person name="Ichinomiya M."/>
            <person name="Sato N."/>
            <person name="Blanc-Mathieu R."/>
            <person name="Endo H."/>
            <person name="Kuwata A."/>
            <person name="Ogata H."/>
        </authorList>
    </citation>
    <scope>NUCLEOTIDE SEQUENCE [LARGE SCALE GENOMIC DNA]</scope>
</reference>
<evidence type="ECO:0000259" key="2">
    <source>
        <dbReference type="Pfam" id="PF18723"/>
    </source>
</evidence>
<dbReference type="InterPro" id="IPR040684">
    <property type="entry name" value="HMUDK_hel"/>
</dbReference>
<dbReference type="Proteomes" id="UP001165060">
    <property type="component" value="Unassembled WGS sequence"/>
</dbReference>
<organism evidence="3 4">
    <name type="scientific">Tetraparma gracilis</name>
    <dbReference type="NCBI Taxonomy" id="2962635"/>
    <lineage>
        <taxon>Eukaryota</taxon>
        <taxon>Sar</taxon>
        <taxon>Stramenopiles</taxon>
        <taxon>Ochrophyta</taxon>
        <taxon>Bolidophyceae</taxon>
        <taxon>Parmales</taxon>
        <taxon>Triparmaceae</taxon>
        <taxon>Tetraparma</taxon>
    </lineage>
</organism>